<feature type="region of interest" description="Disordered" evidence="1">
    <location>
        <begin position="111"/>
        <end position="134"/>
    </location>
</feature>
<reference evidence="2 3" key="1">
    <citation type="submission" date="2017-03" db="EMBL/GenBank/DDBJ databases">
        <title>Genomes of endolithic fungi from Antarctica.</title>
        <authorList>
            <person name="Coleine C."/>
            <person name="Masonjones S."/>
            <person name="Stajich J.E."/>
        </authorList>
    </citation>
    <scope>NUCLEOTIDE SEQUENCE [LARGE SCALE GENOMIC DNA]</scope>
    <source>
        <strain evidence="2 3">CCFEE 5311</strain>
    </source>
</reference>
<feature type="compositionally biased region" description="Polar residues" evidence="1">
    <location>
        <begin position="125"/>
        <end position="134"/>
    </location>
</feature>
<feature type="non-terminal residue" evidence="2">
    <location>
        <position position="1"/>
    </location>
</feature>
<dbReference type="Proteomes" id="UP000310066">
    <property type="component" value="Unassembled WGS sequence"/>
</dbReference>
<protein>
    <submittedName>
        <fullName evidence="2">Uncharacterized protein</fullName>
    </submittedName>
</protein>
<gene>
    <name evidence="2" type="ORF">B0A54_18008</name>
</gene>
<evidence type="ECO:0000313" key="3">
    <source>
        <dbReference type="Proteomes" id="UP000310066"/>
    </source>
</evidence>
<feature type="region of interest" description="Disordered" evidence="1">
    <location>
        <begin position="77"/>
        <end position="99"/>
    </location>
</feature>
<organism evidence="2 3">
    <name type="scientific">Friedmanniomyces endolithicus</name>
    <dbReference type="NCBI Taxonomy" id="329885"/>
    <lineage>
        <taxon>Eukaryota</taxon>
        <taxon>Fungi</taxon>
        <taxon>Dikarya</taxon>
        <taxon>Ascomycota</taxon>
        <taxon>Pezizomycotina</taxon>
        <taxon>Dothideomycetes</taxon>
        <taxon>Dothideomycetidae</taxon>
        <taxon>Mycosphaerellales</taxon>
        <taxon>Teratosphaeriaceae</taxon>
        <taxon>Friedmanniomyces</taxon>
    </lineage>
</organism>
<dbReference type="EMBL" id="NAJP01000260">
    <property type="protein sequence ID" value="TKA22751.1"/>
    <property type="molecule type" value="Genomic_DNA"/>
</dbReference>
<feature type="compositionally biased region" description="Acidic residues" evidence="1">
    <location>
        <begin position="86"/>
        <end position="99"/>
    </location>
</feature>
<accession>A0A4U0TLD8</accession>
<comment type="caution">
    <text evidence="2">The sequence shown here is derived from an EMBL/GenBank/DDBJ whole genome shotgun (WGS) entry which is preliminary data.</text>
</comment>
<dbReference type="AlphaFoldDB" id="A0A4U0TLD8"/>
<name>A0A4U0TLD8_9PEZI</name>
<evidence type="ECO:0000313" key="2">
    <source>
        <dbReference type="EMBL" id="TKA22751.1"/>
    </source>
</evidence>
<evidence type="ECO:0000256" key="1">
    <source>
        <dbReference type="SAM" id="MobiDB-lite"/>
    </source>
</evidence>
<sequence length="225" mass="25259">MLRTHSGNLSYIPNQSRGLNLPEYDGGVGAQNEARIMKPEGSNGEHSVLWKGPKPVNQELVMRRRLVTMKRHPEQIDHRVGHSPDDQEWIDNNDDETETETVRTKLDHVTKPAAVESDTDDGASSIANRPLSSQLAHKERCIRQTSIQQAPTPAILKTASRWYPHVVKRDRYAKGASQIERLGDAQRLIIAPELQHSKPMSLSINSAAKVGADLTPQRMKMLQQR</sequence>
<dbReference type="OrthoDB" id="3931413at2759"/>
<proteinExistence type="predicted"/>